<gene>
    <name evidence="1" type="ORF">SAMN05216236_10846</name>
</gene>
<dbReference type="AlphaFoldDB" id="A0A1I7AZP9"/>
<dbReference type="RefSeq" id="WP_027263512.1">
    <property type="nucleotide sequence ID" value="NZ_FPAW01000008.1"/>
</dbReference>
<dbReference type="STRING" id="999627.SAMN05216236_10846"/>
<protein>
    <submittedName>
        <fullName evidence="1">Uncharacterized protein</fullName>
    </submittedName>
</protein>
<keyword evidence="2" id="KW-1185">Reference proteome</keyword>
<dbReference type="Proteomes" id="UP000182466">
    <property type="component" value="Unassembled WGS sequence"/>
</dbReference>
<sequence>MTDFVRTPAKVFGLSFVTPEDAAWMAVRALILSCSSGSDFQTLYLGLLSLKSRDADETGDAEEQFGKSQSLTRREMELLVRFAVGQFAAGSKKMRLDLLQMNRVLSAMFIKKMPKTKALEYLQQESQQAAKLLRDEGDAERASLFYQGKGARTLGELWNKYEVVLPYVYAETLRQQVAAREISGNVQFEDLKYMPEIFLYQIGKISKSRPLKIDALYHLDFE</sequence>
<organism evidence="1 2">
    <name type="scientific">Sedimentitalea nanhaiensis</name>
    <dbReference type="NCBI Taxonomy" id="999627"/>
    <lineage>
        <taxon>Bacteria</taxon>
        <taxon>Pseudomonadati</taxon>
        <taxon>Pseudomonadota</taxon>
        <taxon>Alphaproteobacteria</taxon>
        <taxon>Rhodobacterales</taxon>
        <taxon>Paracoccaceae</taxon>
        <taxon>Sedimentitalea</taxon>
    </lineage>
</organism>
<evidence type="ECO:0000313" key="1">
    <source>
        <dbReference type="EMBL" id="SFT80397.1"/>
    </source>
</evidence>
<accession>A0A1I7AZP9</accession>
<evidence type="ECO:0000313" key="2">
    <source>
        <dbReference type="Proteomes" id="UP000182466"/>
    </source>
</evidence>
<reference evidence="1 2" key="1">
    <citation type="submission" date="2016-10" db="EMBL/GenBank/DDBJ databases">
        <authorList>
            <person name="de Groot N.N."/>
        </authorList>
    </citation>
    <scope>NUCLEOTIDE SEQUENCE [LARGE SCALE GENOMIC DNA]</scope>
    <source>
        <strain evidence="1 2">CGMCC 1.10959</strain>
    </source>
</reference>
<proteinExistence type="predicted"/>
<dbReference type="EMBL" id="FPAW01000008">
    <property type="protein sequence ID" value="SFT80397.1"/>
    <property type="molecule type" value="Genomic_DNA"/>
</dbReference>
<name>A0A1I7AZP9_9RHOB</name>